<proteinExistence type="predicted"/>
<dbReference type="GeneID" id="75911752"/>
<dbReference type="RefSeq" id="XP_051447949.1">
    <property type="nucleotide sequence ID" value="XM_051586404.1"/>
</dbReference>
<gene>
    <name evidence="1" type="ORF">K450DRAFT_225589</name>
</gene>
<dbReference type="EMBL" id="MU620898">
    <property type="protein sequence ID" value="KAI8582945.1"/>
    <property type="molecule type" value="Genomic_DNA"/>
</dbReference>
<accession>A0AAD5HFZ7</accession>
<dbReference type="AlphaFoldDB" id="A0AAD5HFZ7"/>
<name>A0AAD5HFZ7_UMBRA</name>
<evidence type="ECO:0000313" key="1">
    <source>
        <dbReference type="EMBL" id="KAI8582945.1"/>
    </source>
</evidence>
<reference evidence="1" key="1">
    <citation type="submission" date="2021-06" db="EMBL/GenBank/DDBJ databases">
        <authorList>
            <consortium name="DOE Joint Genome Institute"/>
            <person name="Mondo S.J."/>
            <person name="Amses K.R."/>
            <person name="Simmons D.R."/>
            <person name="Longcore J.E."/>
            <person name="Seto K."/>
            <person name="Alves G.H."/>
            <person name="Bonds A.E."/>
            <person name="Quandt C.A."/>
            <person name="Davis W.J."/>
            <person name="Chang Y."/>
            <person name="Letcher P.M."/>
            <person name="Powell M.J."/>
            <person name="Kuo A."/>
            <person name="Labutti K."/>
            <person name="Pangilinan J."/>
            <person name="Andreopoulos W."/>
            <person name="Tritt A."/>
            <person name="Riley R."/>
            <person name="Hundley H."/>
            <person name="Johnson J."/>
            <person name="Lipzen A."/>
            <person name="Barry K."/>
            <person name="Berbee M.L."/>
            <person name="Buchler N.E."/>
            <person name="Grigoriev I.V."/>
            <person name="Spatafora J.W."/>
            <person name="Stajich J.E."/>
            <person name="James T.Y."/>
        </authorList>
    </citation>
    <scope>NUCLEOTIDE SEQUENCE</scope>
    <source>
        <strain evidence="1">AG</strain>
    </source>
</reference>
<comment type="caution">
    <text evidence="1">The sequence shown here is derived from an EMBL/GenBank/DDBJ whole genome shotgun (WGS) entry which is preliminary data.</text>
</comment>
<sequence>MLRLREREKERGQAVCWQSTINIPSPSCPICGCHPFYFLTFVPCEHLKQNPSGRSSRACNVWSERGRFSCFCR</sequence>
<keyword evidence="2" id="KW-1185">Reference proteome</keyword>
<organism evidence="1 2">
    <name type="scientific">Umbelopsis ramanniana AG</name>
    <dbReference type="NCBI Taxonomy" id="1314678"/>
    <lineage>
        <taxon>Eukaryota</taxon>
        <taxon>Fungi</taxon>
        <taxon>Fungi incertae sedis</taxon>
        <taxon>Mucoromycota</taxon>
        <taxon>Mucoromycotina</taxon>
        <taxon>Umbelopsidomycetes</taxon>
        <taxon>Umbelopsidales</taxon>
        <taxon>Umbelopsidaceae</taxon>
        <taxon>Umbelopsis</taxon>
    </lineage>
</organism>
<evidence type="ECO:0000313" key="2">
    <source>
        <dbReference type="Proteomes" id="UP001206595"/>
    </source>
</evidence>
<protein>
    <submittedName>
        <fullName evidence="1">Uncharacterized protein</fullName>
    </submittedName>
</protein>
<dbReference type="Proteomes" id="UP001206595">
    <property type="component" value="Unassembled WGS sequence"/>
</dbReference>
<reference evidence="1" key="2">
    <citation type="journal article" date="2022" name="Proc. Natl. Acad. Sci. U.S.A.">
        <title>Diploid-dominant life cycles characterize the early evolution of Fungi.</title>
        <authorList>
            <person name="Amses K.R."/>
            <person name="Simmons D.R."/>
            <person name="Longcore J.E."/>
            <person name="Mondo S.J."/>
            <person name="Seto K."/>
            <person name="Jeronimo G.H."/>
            <person name="Bonds A.E."/>
            <person name="Quandt C.A."/>
            <person name="Davis W.J."/>
            <person name="Chang Y."/>
            <person name="Federici B.A."/>
            <person name="Kuo A."/>
            <person name="LaButti K."/>
            <person name="Pangilinan J."/>
            <person name="Andreopoulos W."/>
            <person name="Tritt A."/>
            <person name="Riley R."/>
            <person name="Hundley H."/>
            <person name="Johnson J."/>
            <person name="Lipzen A."/>
            <person name="Barry K."/>
            <person name="Lang B.F."/>
            <person name="Cuomo C.A."/>
            <person name="Buchler N.E."/>
            <person name="Grigoriev I.V."/>
            <person name="Spatafora J.W."/>
            <person name="Stajich J.E."/>
            <person name="James T.Y."/>
        </authorList>
    </citation>
    <scope>NUCLEOTIDE SEQUENCE</scope>
    <source>
        <strain evidence="1">AG</strain>
    </source>
</reference>